<dbReference type="InParanoid" id="A0A1D3D4X8"/>
<name>A0A1D3D4X8_9EIME</name>
<proteinExistence type="predicted"/>
<dbReference type="EMBL" id="JROU02000708">
    <property type="protein sequence ID" value="OEH78490.1"/>
    <property type="molecule type" value="Genomic_DNA"/>
</dbReference>
<gene>
    <name evidence="2" type="ORF">cyc_05650</name>
</gene>
<evidence type="ECO:0000313" key="2">
    <source>
        <dbReference type="EMBL" id="OEH78490.1"/>
    </source>
</evidence>
<sequence>MSSDSDSDYEIAPFHHLGTPAHGSGSSASAAHVAGGSHRTARQSYLTLRALRARRRAQRRQFVVIAVLVLAAVSALYGRAPSGGSGVGGSAVQDATADVLHALRGGQLKEALLAFFEALRAFGNSSTAKKLILPIFLAVMLRGGAATALPEKAHEENPEGGSTSGERPSAPAYEWFRRMQHTFSGTVVLFIFLFLPFNLALTCLLIGTVMTPPLECASVEAGTGEATTERFANPFLATVLESSGLSNPWPSFVGSAEFHAADGPAAADMSFPGSRLLRGELHSWYLLVLLALGIGCVAAFAEMLPINGLDDNLTFPIITLVCLSGVLGVYVHLSGLAGKQVTGQALSSMDSLSSLVLLLLR</sequence>
<evidence type="ECO:0000256" key="1">
    <source>
        <dbReference type="SAM" id="Phobius"/>
    </source>
</evidence>
<accession>A0A1D3D4X8</accession>
<keyword evidence="1" id="KW-0812">Transmembrane</keyword>
<protein>
    <submittedName>
        <fullName evidence="2">Uncharacterized protein</fullName>
    </submittedName>
</protein>
<organism evidence="2 3">
    <name type="scientific">Cyclospora cayetanensis</name>
    <dbReference type="NCBI Taxonomy" id="88456"/>
    <lineage>
        <taxon>Eukaryota</taxon>
        <taxon>Sar</taxon>
        <taxon>Alveolata</taxon>
        <taxon>Apicomplexa</taxon>
        <taxon>Conoidasida</taxon>
        <taxon>Coccidia</taxon>
        <taxon>Eucoccidiorida</taxon>
        <taxon>Eimeriorina</taxon>
        <taxon>Eimeriidae</taxon>
        <taxon>Cyclospora</taxon>
    </lineage>
</organism>
<dbReference type="VEuPathDB" id="ToxoDB:cyc_05650"/>
<dbReference type="Proteomes" id="UP000095192">
    <property type="component" value="Unassembled WGS sequence"/>
</dbReference>
<feature type="transmembrane region" description="Helical" evidence="1">
    <location>
        <begin position="313"/>
        <end position="335"/>
    </location>
</feature>
<feature type="transmembrane region" description="Helical" evidence="1">
    <location>
        <begin position="187"/>
        <end position="210"/>
    </location>
</feature>
<dbReference type="VEuPathDB" id="ToxoDB:LOC34621973"/>
<dbReference type="AlphaFoldDB" id="A0A1D3D4X8"/>
<keyword evidence="1" id="KW-1133">Transmembrane helix</keyword>
<feature type="transmembrane region" description="Helical" evidence="1">
    <location>
        <begin position="282"/>
        <end position="301"/>
    </location>
</feature>
<evidence type="ECO:0000313" key="3">
    <source>
        <dbReference type="Proteomes" id="UP000095192"/>
    </source>
</evidence>
<reference evidence="2 3" key="1">
    <citation type="journal article" date="2016" name="BMC Genomics">
        <title>Comparative genomics reveals Cyclospora cayetanensis possesses coccidia-like metabolism and invasion components but unique surface antigens.</title>
        <authorList>
            <person name="Liu S."/>
            <person name="Wang L."/>
            <person name="Zheng H."/>
            <person name="Xu Z."/>
            <person name="Roellig D.M."/>
            <person name="Li N."/>
            <person name="Frace M.A."/>
            <person name="Tang K."/>
            <person name="Arrowood M.J."/>
            <person name="Moss D.M."/>
            <person name="Zhang L."/>
            <person name="Feng Y."/>
            <person name="Xiao L."/>
        </authorList>
    </citation>
    <scope>NUCLEOTIDE SEQUENCE [LARGE SCALE GENOMIC DNA]</scope>
    <source>
        <strain evidence="2 3">CHN_HEN01</strain>
    </source>
</reference>
<feature type="transmembrane region" description="Helical" evidence="1">
    <location>
        <begin position="62"/>
        <end position="80"/>
    </location>
</feature>
<keyword evidence="1" id="KW-0472">Membrane</keyword>
<keyword evidence="3" id="KW-1185">Reference proteome</keyword>
<comment type="caution">
    <text evidence="2">The sequence shown here is derived from an EMBL/GenBank/DDBJ whole genome shotgun (WGS) entry which is preliminary data.</text>
</comment>